<accession>D6Y3K4</accession>
<organism evidence="1 2">
    <name type="scientific">Thermobispora bispora (strain ATCC 19993 / DSM 43833 / CBS 139.67 / JCM 10125 / KCTC 9307 / NBRC 14880 / R51)</name>
    <dbReference type="NCBI Taxonomy" id="469371"/>
    <lineage>
        <taxon>Bacteria</taxon>
        <taxon>Bacillati</taxon>
        <taxon>Actinomycetota</taxon>
        <taxon>Actinomycetes</taxon>
        <taxon>Streptosporangiales</taxon>
        <taxon>Streptosporangiaceae</taxon>
        <taxon>Thermobispora</taxon>
    </lineage>
</organism>
<dbReference type="eggNOG" id="ENOG50313V9">
    <property type="taxonomic scope" value="Bacteria"/>
</dbReference>
<evidence type="ECO:0000313" key="2">
    <source>
        <dbReference type="Proteomes" id="UP000006640"/>
    </source>
</evidence>
<keyword evidence="2" id="KW-1185">Reference proteome</keyword>
<evidence type="ECO:0000313" key="1">
    <source>
        <dbReference type="EMBL" id="ADG87033.1"/>
    </source>
</evidence>
<dbReference type="HOGENOM" id="CLU_1926581_0_0_11"/>
<name>D6Y3K4_THEBD</name>
<dbReference type="OrthoDB" id="3541703at2"/>
<gene>
    <name evidence="1" type="ordered locus">Tbis_0302</name>
</gene>
<proteinExistence type="predicted"/>
<protein>
    <submittedName>
        <fullName evidence="1">Uncharacterized protein</fullName>
    </submittedName>
</protein>
<sequence>MDPKSRGAADLLRALMGAAARFSETGGSLTREYFPHVGCEPISDLAGPAVRLGMRVTLPGHELVAELAVRVTDAGFTIGGELMLDDAEPFLTLPPIETADVDKCAALLHRYAEELTVPARLEVGRLLEHGC</sequence>
<dbReference type="EMBL" id="CP001874">
    <property type="protein sequence ID" value="ADG87033.1"/>
    <property type="molecule type" value="Genomic_DNA"/>
</dbReference>
<dbReference type="KEGG" id="tbi:Tbis_0302"/>
<reference evidence="1 2" key="1">
    <citation type="submission" date="2010-01" db="EMBL/GenBank/DDBJ databases">
        <title>The complete genome of Thermobispora bispora DSM 43833.</title>
        <authorList>
            <consortium name="US DOE Joint Genome Institute (JGI-PGF)"/>
            <person name="Lucas S."/>
            <person name="Copeland A."/>
            <person name="Lapidus A."/>
            <person name="Glavina del Rio T."/>
            <person name="Dalin E."/>
            <person name="Tice H."/>
            <person name="Bruce D."/>
            <person name="Goodwin L."/>
            <person name="Pitluck S."/>
            <person name="Kyrpides N."/>
            <person name="Mavromatis K."/>
            <person name="Ivanova N."/>
            <person name="Mikhailova N."/>
            <person name="Chertkov O."/>
            <person name="Brettin T."/>
            <person name="Detter J.C."/>
            <person name="Han C."/>
            <person name="Larimer F."/>
            <person name="Land M."/>
            <person name="Hauser L."/>
            <person name="Markowitz V."/>
            <person name="Cheng J.-F."/>
            <person name="Hugenholtz P."/>
            <person name="Woyke T."/>
            <person name="Wu D."/>
            <person name="Jando M."/>
            <person name="Schneider S."/>
            <person name="Klenk H.-P."/>
            <person name="Eisen J.A."/>
        </authorList>
    </citation>
    <scope>NUCLEOTIDE SEQUENCE [LARGE SCALE GENOMIC DNA]</scope>
    <source>
        <strain evidence="2">ATCC 19993 / DSM 43833 / CBS 139.67 / JCM 10125 / KCTC 9307 / NBRC 14880 / R51</strain>
    </source>
</reference>
<dbReference type="RefSeq" id="WP_013130566.1">
    <property type="nucleotide sequence ID" value="NC_014165.1"/>
</dbReference>
<dbReference type="Proteomes" id="UP000006640">
    <property type="component" value="Chromosome"/>
</dbReference>
<dbReference type="AlphaFoldDB" id="D6Y3K4"/>